<dbReference type="Gene3D" id="1.10.10.10">
    <property type="entry name" value="Winged helix-like DNA-binding domain superfamily/Winged helix DNA-binding domain"/>
    <property type="match status" value="1"/>
</dbReference>
<keyword evidence="8" id="KW-1185">Reference proteome</keyword>
<dbReference type="InterPro" id="IPR036390">
    <property type="entry name" value="WH_DNA-bd_sf"/>
</dbReference>
<dbReference type="Proteomes" id="UP001652600">
    <property type="component" value="Chromosome 9"/>
</dbReference>
<name>A0A1S3CPE2_CUCME</name>
<keyword evidence="3" id="KW-0805">Transcription regulation</keyword>
<reference evidence="9" key="1">
    <citation type="submission" date="2025-08" db="UniProtKB">
        <authorList>
            <consortium name="RefSeq"/>
        </authorList>
    </citation>
    <scope>IDENTIFICATION</scope>
    <source>
        <tissue evidence="9">Stem</tissue>
    </source>
</reference>
<keyword evidence="6" id="KW-0539">Nucleus</keyword>
<dbReference type="GO" id="GO:0003677">
    <property type="term" value="F:DNA binding"/>
    <property type="evidence" value="ECO:0007669"/>
    <property type="project" value="UniProtKB-KW"/>
</dbReference>
<evidence type="ECO:0000256" key="4">
    <source>
        <dbReference type="ARBA" id="ARBA00023125"/>
    </source>
</evidence>
<evidence type="ECO:0000256" key="2">
    <source>
        <dbReference type="ARBA" id="ARBA00009543"/>
    </source>
</evidence>
<accession>A0A1S3CPE2</accession>
<gene>
    <name evidence="9" type="primary">LOC103503304</name>
</gene>
<dbReference type="eggNOG" id="KOG2905">
    <property type="taxonomic scope" value="Eukaryota"/>
</dbReference>
<dbReference type="FunFam" id="1.10.10.10:FF:000035">
    <property type="entry name" value="General transcription factor IIF subunit 2"/>
    <property type="match status" value="1"/>
</dbReference>
<comment type="similarity">
    <text evidence="2">Belongs to the TFIIF beta subunit family.</text>
</comment>
<dbReference type="InterPro" id="IPR011039">
    <property type="entry name" value="TFIIF_interaction"/>
</dbReference>
<dbReference type="InterPro" id="IPR036388">
    <property type="entry name" value="WH-like_DNA-bd_sf"/>
</dbReference>
<dbReference type="InParanoid" id="A0A1S3CPE2"/>
<protein>
    <submittedName>
        <fullName evidence="9">Uncharacterized protein LOC103503304 isoform X1</fullName>
    </submittedName>
</protein>
<evidence type="ECO:0000256" key="3">
    <source>
        <dbReference type="ARBA" id="ARBA00023015"/>
    </source>
</evidence>
<sequence length="283" mass="32240">MDVDGKSIDRSTSRKHQTNNNNIVVGTDFLETNKADRAMWLLKCPQVVTRALSNSPDAPSRPVAKVIVSVDPLQSNDDDDSSSTEFTMELASTDSGNALRSYTLNMSTDFIPMSVFSESSQDSSFVLGKFTVEGKILNKFDMKPHDQNLERYGKLCRERTHKSMTKSRQIQVIDHVTGGHMRPMPGMDVLSFGAAEKKKVVSKGSETKRLRKERGELEKIIFKLFERQPYWTSKQLIQETDQPEQYMKEILKDLCVYNNKGVHQGTYELKPEYKESSEETKPR</sequence>
<keyword evidence="5" id="KW-0804">Transcription</keyword>
<dbReference type="SUPFAM" id="SSF50916">
    <property type="entry name" value="Rap30/74 interaction domains"/>
    <property type="match status" value="1"/>
</dbReference>
<comment type="subcellular location">
    <subcellularLocation>
        <location evidence="1">Nucleus</location>
    </subcellularLocation>
</comment>
<dbReference type="PANTHER" id="PTHR10445:SF2">
    <property type="entry name" value="TRANSCRIPTION INITIATION FACTOR IIF, BETA SUBUNIT"/>
    <property type="match status" value="1"/>
</dbReference>
<dbReference type="GO" id="GO:0005674">
    <property type="term" value="C:transcription factor TFIIF complex"/>
    <property type="evidence" value="ECO:0007669"/>
    <property type="project" value="InterPro"/>
</dbReference>
<evidence type="ECO:0000256" key="1">
    <source>
        <dbReference type="ARBA" id="ARBA00004123"/>
    </source>
</evidence>
<dbReference type="AlphaFoldDB" id="A0A1S3CPE2"/>
<evidence type="ECO:0000313" key="9">
    <source>
        <dbReference type="RefSeq" id="XP_008465664.1"/>
    </source>
</evidence>
<dbReference type="KEGG" id="cmo:103503304"/>
<dbReference type="InterPro" id="IPR040450">
    <property type="entry name" value="TFIIF_beta_HTH"/>
</dbReference>
<dbReference type="SUPFAM" id="SSF46785">
    <property type="entry name" value="Winged helix' DNA-binding domain"/>
    <property type="match status" value="1"/>
</dbReference>
<dbReference type="Pfam" id="PF02270">
    <property type="entry name" value="TFIIF_beta"/>
    <property type="match status" value="1"/>
</dbReference>
<evidence type="ECO:0000259" key="7">
    <source>
        <dbReference type="Pfam" id="PF02270"/>
    </source>
</evidence>
<keyword evidence="4" id="KW-0238">DNA-binding</keyword>
<feature type="domain" description="TFIIF beta subunit HTH" evidence="7">
    <location>
        <begin position="211"/>
        <end position="274"/>
    </location>
</feature>
<evidence type="ECO:0000256" key="5">
    <source>
        <dbReference type="ARBA" id="ARBA00023163"/>
    </source>
</evidence>
<organism evidence="8 9">
    <name type="scientific">Cucumis melo</name>
    <name type="common">Muskmelon</name>
    <dbReference type="NCBI Taxonomy" id="3656"/>
    <lineage>
        <taxon>Eukaryota</taxon>
        <taxon>Viridiplantae</taxon>
        <taxon>Streptophyta</taxon>
        <taxon>Embryophyta</taxon>
        <taxon>Tracheophyta</taxon>
        <taxon>Spermatophyta</taxon>
        <taxon>Magnoliopsida</taxon>
        <taxon>eudicotyledons</taxon>
        <taxon>Gunneridae</taxon>
        <taxon>Pentapetalae</taxon>
        <taxon>rosids</taxon>
        <taxon>fabids</taxon>
        <taxon>Cucurbitales</taxon>
        <taxon>Cucurbitaceae</taxon>
        <taxon>Benincaseae</taxon>
        <taxon>Cucumis</taxon>
    </lineage>
</organism>
<dbReference type="PANTHER" id="PTHR10445">
    <property type="entry name" value="GENERAL TRANSCRIPTION FACTOR IIF SUBUNIT 2"/>
    <property type="match status" value="1"/>
</dbReference>
<dbReference type="GO" id="GO:0006367">
    <property type="term" value="P:transcription initiation at RNA polymerase II promoter"/>
    <property type="evidence" value="ECO:0007669"/>
    <property type="project" value="InterPro"/>
</dbReference>
<evidence type="ECO:0000256" key="6">
    <source>
        <dbReference type="ARBA" id="ARBA00023242"/>
    </source>
</evidence>
<dbReference type="OrthoDB" id="26094at2759"/>
<dbReference type="SMR" id="A0A1S3CPE2"/>
<dbReference type="InterPro" id="IPR003196">
    <property type="entry name" value="TFIIF_beta"/>
</dbReference>
<proteinExistence type="inferred from homology"/>
<dbReference type="GeneID" id="103503304"/>
<dbReference type="RefSeq" id="XP_008465664.1">
    <property type="nucleotide sequence ID" value="XM_008467442.3"/>
</dbReference>
<evidence type="ECO:0000313" key="8">
    <source>
        <dbReference type="Proteomes" id="UP001652600"/>
    </source>
</evidence>